<dbReference type="EMBL" id="JAGQLN010000019">
    <property type="protein sequence ID" value="MCA9377144.1"/>
    <property type="molecule type" value="Genomic_DNA"/>
</dbReference>
<feature type="domain" description="Transcription regulator TrmB N-terminal" evidence="1">
    <location>
        <begin position="8"/>
        <end position="75"/>
    </location>
</feature>
<sequence>MDIIRVFEKFGLKEDHLKVYKANLEWGETTISNIAYKSRLPRTTVYQYLDDLIKVGLIKQILRDNKKNYVAADPEKLVSMLNDESLDIQKLIKITQKTMSQLKSIQNNRTDKPKVHYLEGEEGIKQAYEMTLEASSEVCIQCYSSNYEKVVKGDFLEDYFKKFFSSDIRSRELITDTESDEDWAKKWGSKKNLQMMVDISTVKNAIETDLMLFDDKVLFVSFNEKNPYALLIEDPDIFNAMKSMFELSWKEAIRSDKRIVRGEKVRTAYED</sequence>
<protein>
    <recommendedName>
        <fullName evidence="1">Transcription regulator TrmB N-terminal domain-containing protein</fullName>
    </recommendedName>
</protein>
<dbReference type="PANTHER" id="PTHR34293:SF1">
    <property type="entry name" value="HTH-TYPE TRANSCRIPTIONAL REGULATOR TRMBL2"/>
    <property type="match status" value="1"/>
</dbReference>
<dbReference type="PANTHER" id="PTHR34293">
    <property type="entry name" value="HTH-TYPE TRANSCRIPTIONAL REGULATOR TRMBL2"/>
    <property type="match status" value="1"/>
</dbReference>
<proteinExistence type="predicted"/>
<accession>A0A955I364</accession>
<evidence type="ECO:0000313" key="2">
    <source>
        <dbReference type="EMBL" id="MCA9377144.1"/>
    </source>
</evidence>
<reference evidence="2" key="1">
    <citation type="submission" date="2020-04" db="EMBL/GenBank/DDBJ databases">
        <authorList>
            <person name="Zhang T."/>
        </authorList>
    </citation>
    <scope>NUCLEOTIDE SEQUENCE</scope>
    <source>
        <strain evidence="2">HKST-UBA17</strain>
    </source>
</reference>
<evidence type="ECO:0000259" key="1">
    <source>
        <dbReference type="Pfam" id="PF01978"/>
    </source>
</evidence>
<gene>
    <name evidence="2" type="ORF">KC685_04455</name>
</gene>
<dbReference type="InterPro" id="IPR051797">
    <property type="entry name" value="TrmB-like"/>
</dbReference>
<comment type="caution">
    <text evidence="2">The sequence shown here is derived from an EMBL/GenBank/DDBJ whole genome shotgun (WGS) entry which is preliminary data.</text>
</comment>
<dbReference type="InterPro" id="IPR036390">
    <property type="entry name" value="WH_DNA-bd_sf"/>
</dbReference>
<dbReference type="SUPFAM" id="SSF46785">
    <property type="entry name" value="Winged helix' DNA-binding domain"/>
    <property type="match status" value="1"/>
</dbReference>
<dbReference type="InterPro" id="IPR002831">
    <property type="entry name" value="Tscrpt_reg_TrmB_N"/>
</dbReference>
<evidence type="ECO:0000313" key="3">
    <source>
        <dbReference type="Proteomes" id="UP000741282"/>
    </source>
</evidence>
<name>A0A955I364_9BACT</name>
<dbReference type="Proteomes" id="UP000741282">
    <property type="component" value="Unassembled WGS sequence"/>
</dbReference>
<reference evidence="2" key="2">
    <citation type="journal article" date="2021" name="Microbiome">
        <title>Successional dynamics and alternative stable states in a saline activated sludge microbial community over 9 years.</title>
        <authorList>
            <person name="Wang Y."/>
            <person name="Ye J."/>
            <person name="Ju F."/>
            <person name="Liu L."/>
            <person name="Boyd J.A."/>
            <person name="Deng Y."/>
            <person name="Parks D.H."/>
            <person name="Jiang X."/>
            <person name="Yin X."/>
            <person name="Woodcroft B.J."/>
            <person name="Tyson G.W."/>
            <person name="Hugenholtz P."/>
            <person name="Polz M.F."/>
            <person name="Zhang T."/>
        </authorList>
    </citation>
    <scope>NUCLEOTIDE SEQUENCE</scope>
    <source>
        <strain evidence="2">HKST-UBA17</strain>
    </source>
</reference>
<dbReference type="AlphaFoldDB" id="A0A955I364"/>
<dbReference type="Gene3D" id="1.10.10.10">
    <property type="entry name" value="Winged helix-like DNA-binding domain superfamily/Winged helix DNA-binding domain"/>
    <property type="match status" value="1"/>
</dbReference>
<organism evidence="2 3">
    <name type="scientific">Candidatus Dojkabacteria bacterium</name>
    <dbReference type="NCBI Taxonomy" id="2099670"/>
    <lineage>
        <taxon>Bacteria</taxon>
        <taxon>Candidatus Dojkabacteria</taxon>
    </lineage>
</organism>
<dbReference type="InterPro" id="IPR036388">
    <property type="entry name" value="WH-like_DNA-bd_sf"/>
</dbReference>
<dbReference type="Pfam" id="PF01978">
    <property type="entry name" value="TrmB"/>
    <property type="match status" value="1"/>
</dbReference>